<comment type="caution">
    <text evidence="1">The sequence shown here is derived from an EMBL/GenBank/DDBJ whole genome shotgun (WGS) entry which is preliminary data.</text>
</comment>
<protein>
    <submittedName>
        <fullName evidence="1">Protein ENHANCED DOWNY MILDEW 2</fullName>
    </submittedName>
</protein>
<name>A0ACC0HXD4_9ERIC</name>
<keyword evidence="2" id="KW-1185">Reference proteome</keyword>
<accession>A0ACC0HXD4</accession>
<organism evidence="1 2">
    <name type="scientific">Camellia lanceoleosa</name>
    <dbReference type="NCBI Taxonomy" id="1840588"/>
    <lineage>
        <taxon>Eukaryota</taxon>
        <taxon>Viridiplantae</taxon>
        <taxon>Streptophyta</taxon>
        <taxon>Embryophyta</taxon>
        <taxon>Tracheophyta</taxon>
        <taxon>Spermatophyta</taxon>
        <taxon>Magnoliopsida</taxon>
        <taxon>eudicotyledons</taxon>
        <taxon>Gunneridae</taxon>
        <taxon>Pentapetalae</taxon>
        <taxon>asterids</taxon>
        <taxon>Ericales</taxon>
        <taxon>Theaceae</taxon>
        <taxon>Camellia</taxon>
    </lineage>
</organism>
<reference evidence="1 2" key="1">
    <citation type="journal article" date="2022" name="Plant J.">
        <title>Chromosome-level genome of Camellia lanceoleosa provides a valuable resource for understanding genome evolution and self-incompatibility.</title>
        <authorList>
            <person name="Gong W."/>
            <person name="Xiao S."/>
            <person name="Wang L."/>
            <person name="Liao Z."/>
            <person name="Chang Y."/>
            <person name="Mo W."/>
            <person name="Hu G."/>
            <person name="Li W."/>
            <person name="Zhao G."/>
            <person name="Zhu H."/>
            <person name="Hu X."/>
            <person name="Ji K."/>
            <person name="Xiang X."/>
            <person name="Song Q."/>
            <person name="Yuan D."/>
            <person name="Jin S."/>
            <person name="Zhang L."/>
        </authorList>
    </citation>
    <scope>NUCLEOTIDE SEQUENCE [LARGE SCALE GENOMIC DNA]</scope>
    <source>
        <strain evidence="1">SQ_2022a</strain>
    </source>
</reference>
<gene>
    <name evidence="1" type="ORF">LOK49_LG04G00164</name>
</gene>
<dbReference type="Proteomes" id="UP001060215">
    <property type="component" value="Chromosome 2"/>
</dbReference>
<proteinExistence type="predicted"/>
<dbReference type="EMBL" id="CM045759">
    <property type="protein sequence ID" value="KAI8017338.1"/>
    <property type="molecule type" value="Genomic_DNA"/>
</dbReference>
<evidence type="ECO:0000313" key="2">
    <source>
        <dbReference type="Proteomes" id="UP001060215"/>
    </source>
</evidence>
<sequence length="194" mass="21910">MLEKAMATPPTVSPIWCSPLLEIVDFCCGANDFSFLMKKKLDETGTSCSYKNYDVLQAKGELKLVGSLQPVSQCCKEHMIGFAIVLSRSIGRFFLLQNSDLELRESIHILAGMLSTYFNVVVQLNVVFQFDRLVEECGFIYVNFYGHIDIFGLREATKAKNHDENAWDWRRPLLATKAKNLAGDFVRVNILTAS</sequence>
<evidence type="ECO:0000313" key="1">
    <source>
        <dbReference type="EMBL" id="KAI8017338.1"/>
    </source>
</evidence>